<protein>
    <submittedName>
        <fullName evidence="1">Uncharacterized protein</fullName>
    </submittedName>
</protein>
<proteinExistence type="predicted"/>
<keyword evidence="2" id="KW-1185">Reference proteome</keyword>
<dbReference type="EMBL" id="AP019524">
    <property type="protein sequence ID" value="BBI90515.1"/>
    <property type="molecule type" value="Genomic_DNA"/>
</dbReference>
<organism evidence="1 2">
    <name type="scientific">Tenacibaculum phage PTm1</name>
    <dbReference type="NCBI Taxonomy" id="2547425"/>
    <lineage>
        <taxon>Viruses</taxon>
        <taxon>Duplodnaviria</taxon>
        <taxon>Heunggongvirae</taxon>
        <taxon>Uroviricota</taxon>
        <taxon>Caudoviricetes</taxon>
        <taxon>Shirahamavirus</taxon>
        <taxon>Shirahamavirus PTm1</taxon>
    </lineage>
</organism>
<dbReference type="GeneID" id="55802928"/>
<evidence type="ECO:0000313" key="2">
    <source>
        <dbReference type="Proteomes" id="UP000422648"/>
    </source>
</evidence>
<dbReference type="KEGG" id="vg:55802928"/>
<reference evidence="1 2" key="1">
    <citation type="journal article" date="2019" name="Arch. Virol.">
        <title>A novel jumbo Tenacibaculum maritimum lytic phage with head-fiber-like appendages.</title>
        <authorList>
            <person name="Kawato Y."/>
            <person name="Istiqomah I."/>
            <person name="Gaafar A.Y."/>
            <person name="Hanaoka M."/>
            <person name="Ishimaru K."/>
            <person name="Yasuike M."/>
            <person name="Nishiki I."/>
            <person name="Nakamura Y."/>
            <person name="Fujiwara A."/>
            <person name="Nakai T."/>
        </authorList>
    </citation>
    <scope>NUCLEOTIDE SEQUENCE [LARGE SCALE GENOMIC DNA]</scope>
    <source>
        <strain evidence="1 2">PTm1</strain>
    </source>
</reference>
<sequence length="96" mass="11521">MEDNKYYYQYFTLDFDKISKAELGHCISILFYSEEHSELYAQEISYHILGNYIMWSDGSTTLYFTKKYLRINGHNFFSNSDIGLMFSKIKNYIYAK</sequence>
<evidence type="ECO:0000313" key="1">
    <source>
        <dbReference type="EMBL" id="BBI90515.1"/>
    </source>
</evidence>
<dbReference type="Proteomes" id="UP000422648">
    <property type="component" value="Segment"/>
</dbReference>
<dbReference type="RefSeq" id="YP_009873807.1">
    <property type="nucleotide sequence ID" value="NC_049340.1"/>
</dbReference>
<accession>A0A5S9HX84</accession>
<name>A0A5S9HX84_9CAUD</name>